<proteinExistence type="predicted"/>
<feature type="region of interest" description="Disordered" evidence="1">
    <location>
        <begin position="1"/>
        <end position="43"/>
    </location>
</feature>
<gene>
    <name evidence="2" type="ORF">MCOR_51388</name>
</gene>
<dbReference type="Proteomes" id="UP000507470">
    <property type="component" value="Unassembled WGS sequence"/>
</dbReference>
<feature type="region of interest" description="Disordered" evidence="1">
    <location>
        <begin position="72"/>
        <end position="156"/>
    </location>
</feature>
<feature type="compositionally biased region" description="Low complexity" evidence="1">
    <location>
        <begin position="34"/>
        <end position="43"/>
    </location>
</feature>
<evidence type="ECO:0000313" key="2">
    <source>
        <dbReference type="EMBL" id="CAC5418996.1"/>
    </source>
</evidence>
<dbReference type="AlphaFoldDB" id="A0A6J8EG89"/>
<keyword evidence="3" id="KW-1185">Reference proteome</keyword>
<accession>A0A6J8EG89</accession>
<evidence type="ECO:0000256" key="1">
    <source>
        <dbReference type="SAM" id="MobiDB-lite"/>
    </source>
</evidence>
<dbReference type="EMBL" id="CACVKT020008974">
    <property type="protein sequence ID" value="CAC5418996.1"/>
    <property type="molecule type" value="Genomic_DNA"/>
</dbReference>
<evidence type="ECO:0000313" key="3">
    <source>
        <dbReference type="Proteomes" id="UP000507470"/>
    </source>
</evidence>
<feature type="compositionally biased region" description="Basic and acidic residues" evidence="1">
    <location>
        <begin position="146"/>
        <end position="156"/>
    </location>
</feature>
<reference evidence="2 3" key="1">
    <citation type="submission" date="2020-06" db="EMBL/GenBank/DDBJ databases">
        <authorList>
            <person name="Li R."/>
            <person name="Bekaert M."/>
        </authorList>
    </citation>
    <scope>NUCLEOTIDE SEQUENCE [LARGE SCALE GENOMIC DNA]</scope>
    <source>
        <strain evidence="3">wild</strain>
    </source>
</reference>
<name>A0A6J8EG89_MYTCO</name>
<sequence length="156" mass="16697">MEVLTNSALSYLRDTGHPSIPLPPIGVEEPAPQPAAATPRPTQDGVRLLQPLSLPAVWSWITLASQRVTYADGGREDCGPTIATETVVPAQKAKKRPSSEPSLNRAKKWQEQKNTTTSPLARVEPPTPLRVEEPAPQPAAATPRPTQDRAEAASAT</sequence>
<organism evidence="2 3">
    <name type="scientific">Mytilus coruscus</name>
    <name type="common">Sea mussel</name>
    <dbReference type="NCBI Taxonomy" id="42192"/>
    <lineage>
        <taxon>Eukaryota</taxon>
        <taxon>Metazoa</taxon>
        <taxon>Spiralia</taxon>
        <taxon>Lophotrochozoa</taxon>
        <taxon>Mollusca</taxon>
        <taxon>Bivalvia</taxon>
        <taxon>Autobranchia</taxon>
        <taxon>Pteriomorphia</taxon>
        <taxon>Mytilida</taxon>
        <taxon>Mytiloidea</taxon>
        <taxon>Mytilidae</taxon>
        <taxon>Mytilinae</taxon>
        <taxon>Mytilus</taxon>
    </lineage>
</organism>
<protein>
    <submittedName>
        <fullName evidence="2">Uncharacterized protein</fullName>
    </submittedName>
</protein>